<protein>
    <submittedName>
        <fullName evidence="2">Uncharacterized protein</fullName>
    </submittedName>
</protein>
<organism evidence="2 3">
    <name type="scientific">Trichonephila clavata</name>
    <name type="common">Joro spider</name>
    <name type="synonym">Nephila clavata</name>
    <dbReference type="NCBI Taxonomy" id="2740835"/>
    <lineage>
        <taxon>Eukaryota</taxon>
        <taxon>Metazoa</taxon>
        <taxon>Ecdysozoa</taxon>
        <taxon>Arthropoda</taxon>
        <taxon>Chelicerata</taxon>
        <taxon>Arachnida</taxon>
        <taxon>Araneae</taxon>
        <taxon>Araneomorphae</taxon>
        <taxon>Entelegynae</taxon>
        <taxon>Araneoidea</taxon>
        <taxon>Nephilidae</taxon>
        <taxon>Trichonephila</taxon>
    </lineage>
</organism>
<dbReference type="AlphaFoldDB" id="A0A8X6H0L6"/>
<sequence length="111" mass="12721">MDATISLTSQNEQQCETYHNKAFLLNSSFKKHPNVDSKETRKEWDDSRRAVSTKGNQIGCPFYHKKKFEYSLGEGHFQKTFNSSPQGGVGKEPNAYDSEYNLRPETGYDAF</sequence>
<dbReference type="Proteomes" id="UP000887116">
    <property type="component" value="Unassembled WGS sequence"/>
</dbReference>
<evidence type="ECO:0000313" key="2">
    <source>
        <dbReference type="EMBL" id="GFR14822.1"/>
    </source>
</evidence>
<accession>A0A8X6H0L6</accession>
<keyword evidence="3" id="KW-1185">Reference proteome</keyword>
<evidence type="ECO:0000256" key="1">
    <source>
        <dbReference type="SAM" id="MobiDB-lite"/>
    </source>
</evidence>
<evidence type="ECO:0000313" key="3">
    <source>
        <dbReference type="Proteomes" id="UP000887116"/>
    </source>
</evidence>
<name>A0A8X6H0L6_TRICU</name>
<comment type="caution">
    <text evidence="2">The sequence shown here is derived from an EMBL/GenBank/DDBJ whole genome shotgun (WGS) entry which is preliminary data.</text>
</comment>
<dbReference type="EMBL" id="BMAO01017318">
    <property type="protein sequence ID" value="GFR14822.1"/>
    <property type="molecule type" value="Genomic_DNA"/>
</dbReference>
<proteinExistence type="predicted"/>
<reference evidence="2" key="1">
    <citation type="submission" date="2020-07" db="EMBL/GenBank/DDBJ databases">
        <title>Multicomponent nature underlies the extraordinary mechanical properties of spider dragline silk.</title>
        <authorList>
            <person name="Kono N."/>
            <person name="Nakamura H."/>
            <person name="Mori M."/>
            <person name="Yoshida Y."/>
            <person name="Ohtoshi R."/>
            <person name="Malay A.D."/>
            <person name="Moran D.A.P."/>
            <person name="Tomita M."/>
            <person name="Numata K."/>
            <person name="Arakawa K."/>
        </authorList>
    </citation>
    <scope>NUCLEOTIDE SEQUENCE</scope>
</reference>
<feature type="region of interest" description="Disordered" evidence="1">
    <location>
        <begin position="79"/>
        <end position="111"/>
    </location>
</feature>
<feature type="compositionally biased region" description="Basic and acidic residues" evidence="1">
    <location>
        <begin position="33"/>
        <end position="49"/>
    </location>
</feature>
<gene>
    <name evidence="2" type="ORF">TNCT_188051</name>
</gene>
<feature type="region of interest" description="Disordered" evidence="1">
    <location>
        <begin position="33"/>
        <end position="55"/>
    </location>
</feature>